<organism evidence="5 6">
    <name type="scientific">Ambispora leptoticha</name>
    <dbReference type="NCBI Taxonomy" id="144679"/>
    <lineage>
        <taxon>Eukaryota</taxon>
        <taxon>Fungi</taxon>
        <taxon>Fungi incertae sedis</taxon>
        <taxon>Mucoromycota</taxon>
        <taxon>Glomeromycotina</taxon>
        <taxon>Glomeromycetes</taxon>
        <taxon>Archaeosporales</taxon>
        <taxon>Ambisporaceae</taxon>
        <taxon>Ambispora</taxon>
    </lineage>
</organism>
<comment type="caution">
    <text evidence="5">The sequence shown here is derived from an EMBL/GenBank/DDBJ whole genome shotgun (WGS) entry which is preliminary data.</text>
</comment>
<dbReference type="GO" id="GO:0020037">
    <property type="term" value="F:heme binding"/>
    <property type="evidence" value="ECO:0007669"/>
    <property type="project" value="InterPro"/>
</dbReference>
<dbReference type="Gene3D" id="1.20.58.480">
    <property type="match status" value="1"/>
</dbReference>
<dbReference type="InterPro" id="IPR037217">
    <property type="entry name" value="Trp/Indoleamine_2_3_dOase-like"/>
</dbReference>
<gene>
    <name evidence="5" type="ORF">ALEPTO_LOCUS3089</name>
</gene>
<name>A0A9N8WKY7_9GLOM</name>
<reference evidence="5" key="1">
    <citation type="submission" date="2021-06" db="EMBL/GenBank/DDBJ databases">
        <authorList>
            <person name="Kallberg Y."/>
            <person name="Tangrot J."/>
            <person name="Rosling A."/>
        </authorList>
    </citation>
    <scope>NUCLEOTIDE SEQUENCE</scope>
    <source>
        <strain evidence="5">FL130A</strain>
    </source>
</reference>
<proteinExistence type="inferred from homology"/>
<dbReference type="GO" id="GO:0005737">
    <property type="term" value="C:cytoplasm"/>
    <property type="evidence" value="ECO:0007669"/>
    <property type="project" value="TreeGrafter"/>
</dbReference>
<keyword evidence="4" id="KW-0349">Heme</keyword>
<evidence type="ECO:0000256" key="2">
    <source>
        <dbReference type="ARBA" id="ARBA00022723"/>
    </source>
</evidence>
<keyword evidence="6" id="KW-1185">Reference proteome</keyword>
<accession>A0A9N8WKY7</accession>
<dbReference type="OrthoDB" id="540174at2759"/>
<dbReference type="GO" id="GO:0033754">
    <property type="term" value="F:indoleamine 2,3-dioxygenase activity"/>
    <property type="evidence" value="ECO:0007669"/>
    <property type="project" value="TreeGrafter"/>
</dbReference>
<dbReference type="GO" id="GO:0046872">
    <property type="term" value="F:metal ion binding"/>
    <property type="evidence" value="ECO:0007669"/>
    <property type="project" value="UniProtKB-KW"/>
</dbReference>
<keyword evidence="3 4" id="KW-0408">Iron</keyword>
<sequence length="557" mass="63150">MAPNHSKEESLHNKTSGFPYPILCLEDYEINPETGFLPSTPPLTRLTDPYYSPWEQIIDIYHDLILAGRLRESINKLPILETDNLKSIPEYRRAFLVLSILAHGYVWGKYEAVEDLLPTCIAKPWVKVSEVLEIAPVCNHAAVVLWNWRLIFPDAPLDLNNLATLITFTNTEDEAWFYLVTTAIESIGGRALIAIISALEAVRDRDNFKLISALTAICSAMKDINQTLQRMFSKCDPYIFYWKVRPYLAGWENEDRLPKGLIYEGVDQPDENGNPVYRQYVGGSAGQSALIQAIDIALNIEHYPTGVKTGITNKVSSFEVKEHLREEPNGYCYAARSIHSLSSTNSQCYHLRSQNQQLEFEKTYSNAPNNKKSQQPQQPYLHKIRQNIPGPHRRFLEDLAKVANIRQYILTRTKLPLDDEIRGLDADKDDSLVKAYNDCLNEMKNFRNKHLQIVSAYIVIQSHRGGGQFHAAGTTESSLHKDPYFTRQSVTTMTHKTNTTTNTNDNSTNNTLTPLNHQTIESKITSKTTNGSLKGTGGTNLMPFLKQMRDETIAKEI</sequence>
<dbReference type="PANTHER" id="PTHR28657:SF5">
    <property type="entry name" value="INDOLEAMINE 2,3-DIOXYGENASE"/>
    <property type="match status" value="1"/>
</dbReference>
<dbReference type="AlphaFoldDB" id="A0A9N8WKY7"/>
<evidence type="ECO:0000256" key="1">
    <source>
        <dbReference type="ARBA" id="ARBA00007119"/>
    </source>
</evidence>
<dbReference type="InterPro" id="IPR000898">
    <property type="entry name" value="Indolamine_dOase"/>
</dbReference>
<dbReference type="SUPFAM" id="SSF140959">
    <property type="entry name" value="Indolic compounds 2,3-dioxygenase-like"/>
    <property type="match status" value="1"/>
</dbReference>
<comment type="similarity">
    <text evidence="1">Belongs to the indoleamine 2,3-dioxygenase family.</text>
</comment>
<dbReference type="Proteomes" id="UP000789508">
    <property type="component" value="Unassembled WGS sequence"/>
</dbReference>
<dbReference type="EMBL" id="CAJVPS010000532">
    <property type="protein sequence ID" value="CAG8493060.1"/>
    <property type="molecule type" value="Genomic_DNA"/>
</dbReference>
<evidence type="ECO:0000313" key="5">
    <source>
        <dbReference type="EMBL" id="CAG8493060.1"/>
    </source>
</evidence>
<feature type="binding site" description="proximal binding residue" evidence="4">
    <location>
        <position position="450"/>
    </location>
    <ligand>
        <name>heme b</name>
        <dbReference type="ChEBI" id="CHEBI:60344"/>
    </ligand>
    <ligandPart>
        <name>Fe</name>
        <dbReference type="ChEBI" id="CHEBI:18248"/>
    </ligandPart>
</feature>
<dbReference type="GO" id="GO:0019441">
    <property type="term" value="P:L-tryptophan catabolic process to kynurenine"/>
    <property type="evidence" value="ECO:0007669"/>
    <property type="project" value="InterPro"/>
</dbReference>
<protein>
    <submittedName>
        <fullName evidence="5">1366_t:CDS:1</fullName>
    </submittedName>
</protein>
<evidence type="ECO:0000256" key="3">
    <source>
        <dbReference type="ARBA" id="ARBA00023004"/>
    </source>
</evidence>
<evidence type="ECO:0000256" key="4">
    <source>
        <dbReference type="PIRSR" id="PIRSR600898-1"/>
    </source>
</evidence>
<dbReference type="GO" id="GO:0034354">
    <property type="term" value="P:'de novo' NAD+ biosynthetic process from L-tryptophan"/>
    <property type="evidence" value="ECO:0007669"/>
    <property type="project" value="TreeGrafter"/>
</dbReference>
<keyword evidence="2 4" id="KW-0479">Metal-binding</keyword>
<dbReference type="Pfam" id="PF01231">
    <property type="entry name" value="IDO"/>
    <property type="match status" value="1"/>
</dbReference>
<evidence type="ECO:0000313" key="6">
    <source>
        <dbReference type="Proteomes" id="UP000789508"/>
    </source>
</evidence>
<dbReference type="PANTHER" id="PTHR28657">
    <property type="entry name" value="INDOLEAMINE 2,3-DIOXYGENASE"/>
    <property type="match status" value="1"/>
</dbReference>